<reference evidence="2" key="1">
    <citation type="submission" date="2016-05" db="EMBL/GenBank/DDBJ databases">
        <title>Microbial consortia oxidize butane by reversing methanogenesis.</title>
        <authorList>
            <person name="Laso-Perez R."/>
            <person name="Richter M."/>
            <person name="Wegener G."/>
            <person name="Musat F."/>
        </authorList>
    </citation>
    <scope>NUCLEOTIDE SEQUENCE [LARGE SCALE GENOMIC DNA]</scope>
    <source>
        <strain evidence="2">BOX2</strain>
    </source>
</reference>
<dbReference type="Pfam" id="PF01909">
    <property type="entry name" value="NTP_transf_2"/>
    <property type="match status" value="1"/>
</dbReference>
<accession>A0A1F2P9X8</accession>
<gene>
    <name evidence="2" type="ORF">SCAL_000777</name>
</gene>
<feature type="domain" description="Polymerase nucleotidyl transferase" evidence="1">
    <location>
        <begin position="124"/>
        <end position="183"/>
    </location>
</feature>
<dbReference type="EMBL" id="LYOS01000002">
    <property type="protein sequence ID" value="OFV68137.1"/>
    <property type="molecule type" value="Genomic_DNA"/>
</dbReference>
<keyword evidence="3" id="KW-1185">Reference proteome</keyword>
<dbReference type="PATRIC" id="fig|1838285.3.peg.786"/>
<name>A0A1F2P9X8_9EURY</name>
<evidence type="ECO:0000313" key="3">
    <source>
        <dbReference type="Proteomes" id="UP000186940"/>
    </source>
</evidence>
<organism evidence="2 3">
    <name type="scientific">Candidatus Syntropharchaeum caldarium</name>
    <dbReference type="NCBI Taxonomy" id="1838285"/>
    <lineage>
        <taxon>Archaea</taxon>
        <taxon>Methanobacteriati</taxon>
        <taxon>Methanobacteriota</taxon>
        <taxon>Stenosarchaea group</taxon>
        <taxon>Methanomicrobia</taxon>
        <taxon>Methanosarcinales</taxon>
        <taxon>ANME-2 cluster</taxon>
        <taxon>Candidatus Syntropharchaeum</taxon>
    </lineage>
</organism>
<comment type="caution">
    <text evidence="2">The sequence shown here is derived from an EMBL/GenBank/DDBJ whole genome shotgun (WGS) entry which is preliminary data.</text>
</comment>
<dbReference type="InterPro" id="IPR043519">
    <property type="entry name" value="NT_sf"/>
</dbReference>
<dbReference type="GO" id="GO:0016779">
    <property type="term" value="F:nucleotidyltransferase activity"/>
    <property type="evidence" value="ECO:0007669"/>
    <property type="project" value="InterPro"/>
</dbReference>
<evidence type="ECO:0000259" key="1">
    <source>
        <dbReference type="Pfam" id="PF01909"/>
    </source>
</evidence>
<sequence length="316" mass="36552">MFAEVHRLNLRIRDFVVTNEGWIFSVVSYSNRSDTAIEGLLRYVPHDNGERRRFDGVRFHKLDFDESFEFLRLKKPEYIRGDIHSIPLDDIKTVLRPDVKIQTLLDNPEIGLIVDIFRKGGIPLSKMGVTGSWLCDLATPSSDIDFIVYGKSFFDAIEVLNRAVHDGELSDIDPDLWKQIYNKRVPEISFDEFLKHEMRKGNRGMIAERYFDLLYVDDAENHTRYERGRVIGRRRIEATVTDASHAFDSPAVFVVEHEEVDEVLSFTHTYAGQVLEGEVMEAQGVLEEWNGIRRLVIGTTREARGEWIRSLTLMSQ</sequence>
<dbReference type="SUPFAM" id="SSF81301">
    <property type="entry name" value="Nucleotidyltransferase"/>
    <property type="match status" value="1"/>
</dbReference>
<dbReference type="STRING" id="1838285.SCAL_000777"/>
<dbReference type="Proteomes" id="UP000186940">
    <property type="component" value="Unassembled WGS sequence"/>
</dbReference>
<dbReference type="InterPro" id="IPR002934">
    <property type="entry name" value="Polymerase_NTP_transf_dom"/>
</dbReference>
<protein>
    <submittedName>
        <fullName evidence="2">DNA polymerase subunit beta</fullName>
    </submittedName>
</protein>
<proteinExistence type="predicted"/>
<dbReference type="AlphaFoldDB" id="A0A1F2P9X8"/>
<evidence type="ECO:0000313" key="2">
    <source>
        <dbReference type="EMBL" id="OFV68137.1"/>
    </source>
</evidence>